<dbReference type="NCBIfam" id="TIGR02209">
    <property type="entry name" value="ftsL_broad"/>
    <property type="match status" value="1"/>
</dbReference>
<evidence type="ECO:0000313" key="10">
    <source>
        <dbReference type="EMBL" id="KYO66674.1"/>
    </source>
</evidence>
<keyword evidence="4 7" id="KW-1133">Transmembrane helix</keyword>
<evidence type="ECO:0000256" key="4">
    <source>
        <dbReference type="ARBA" id="ARBA00022989"/>
    </source>
</evidence>
<evidence type="ECO:0000256" key="7">
    <source>
        <dbReference type="HAMAP-Rule" id="MF_00910"/>
    </source>
</evidence>
<dbReference type="RefSeq" id="WP_068748069.1">
    <property type="nucleotide sequence ID" value="NZ_LOHZ01000025.1"/>
</dbReference>
<proteinExistence type="inferred from homology"/>
<evidence type="ECO:0000256" key="1">
    <source>
        <dbReference type="ARBA" id="ARBA00022475"/>
    </source>
</evidence>
<evidence type="ECO:0000313" key="11">
    <source>
        <dbReference type="Proteomes" id="UP000075737"/>
    </source>
</evidence>
<keyword evidence="11" id="KW-1185">Reference proteome</keyword>
<keyword evidence="3 7" id="KW-0812">Transmembrane</keyword>
<comment type="function">
    <text evidence="7">Essential cell division protein.</text>
</comment>
<keyword evidence="6 7" id="KW-0131">Cell cycle</keyword>
<reference evidence="10 11" key="1">
    <citation type="submission" date="2015-12" db="EMBL/GenBank/DDBJ databases">
        <title>Draft genome of Thermovenabulum gondwanense isolated from a red thermophilic microbial mat colonisisng an outflow channel of a bore well.</title>
        <authorList>
            <person name="Patel B.K."/>
        </authorList>
    </citation>
    <scope>NUCLEOTIDE SEQUENCE [LARGE SCALE GENOMIC DNA]</scope>
    <source>
        <strain evidence="10 11">R270</strain>
    </source>
</reference>
<dbReference type="AlphaFoldDB" id="A0A162MLY5"/>
<dbReference type="InterPro" id="IPR007060">
    <property type="entry name" value="FtsL/DivIC"/>
</dbReference>
<evidence type="ECO:0000256" key="3">
    <source>
        <dbReference type="ARBA" id="ARBA00022692"/>
    </source>
</evidence>
<keyword evidence="2 7" id="KW-0132">Cell division</keyword>
<dbReference type="GO" id="GO:0043093">
    <property type="term" value="P:FtsZ-dependent cytokinesis"/>
    <property type="evidence" value="ECO:0007669"/>
    <property type="project" value="UniProtKB-UniRule"/>
</dbReference>
<keyword evidence="1 7" id="KW-1003">Cell membrane</keyword>
<name>A0A162MLY5_9FIRM</name>
<dbReference type="Proteomes" id="UP000075737">
    <property type="component" value="Unassembled WGS sequence"/>
</dbReference>
<comment type="similarity">
    <text evidence="7">Belongs to the FtsL family.</text>
</comment>
<evidence type="ECO:0000256" key="9">
    <source>
        <dbReference type="SAM" id="Coils"/>
    </source>
</evidence>
<feature type="coiled-coil region" evidence="9">
    <location>
        <begin position="58"/>
        <end position="92"/>
    </location>
</feature>
<feature type="transmembrane region" description="Helical" evidence="7">
    <location>
        <begin position="37"/>
        <end position="57"/>
    </location>
</feature>
<dbReference type="Pfam" id="PF04977">
    <property type="entry name" value="DivIC"/>
    <property type="match status" value="1"/>
</dbReference>
<protein>
    <recommendedName>
        <fullName evidence="7 8">Cell division protein FtsL</fullName>
    </recommendedName>
</protein>
<evidence type="ECO:0000256" key="5">
    <source>
        <dbReference type="ARBA" id="ARBA00023136"/>
    </source>
</evidence>
<dbReference type="HAMAP" id="MF_00910">
    <property type="entry name" value="FtsL"/>
    <property type="match status" value="1"/>
</dbReference>
<dbReference type="InterPro" id="IPR011922">
    <property type="entry name" value="Cell_div_FtsL"/>
</dbReference>
<gene>
    <name evidence="7" type="primary">ftsL</name>
    <name evidence="10" type="ORF">ATZ99_09180</name>
</gene>
<evidence type="ECO:0000256" key="8">
    <source>
        <dbReference type="NCBIfam" id="TIGR02209"/>
    </source>
</evidence>
<organism evidence="10 11">
    <name type="scientific">Thermovenabulum gondwanense</name>
    <dbReference type="NCBI Taxonomy" id="520767"/>
    <lineage>
        <taxon>Bacteria</taxon>
        <taxon>Bacillati</taxon>
        <taxon>Bacillota</taxon>
        <taxon>Clostridia</taxon>
        <taxon>Thermosediminibacterales</taxon>
        <taxon>Thermosediminibacteraceae</taxon>
        <taxon>Thermovenabulum</taxon>
    </lineage>
</organism>
<sequence>MILAKKDSPYFISEYYPAEESKKIASKNRKKLKKGRLILTVIALTLASLFLLFRAAAITEATYKIEKMKTELSQIKNDNEKLKIKIADLKSMSRIEQIAKNELKMQEPSSSQVIYIGGSK</sequence>
<comment type="subcellular location">
    <subcellularLocation>
        <location evidence="7">Cell membrane</location>
        <topology evidence="7">Single-pass type II membrane protein</topology>
    </subcellularLocation>
    <text evidence="7">Localizes to the division septum where it forms a ring structure.</text>
</comment>
<accession>A0A162MLY5</accession>
<evidence type="ECO:0000256" key="2">
    <source>
        <dbReference type="ARBA" id="ARBA00022618"/>
    </source>
</evidence>
<dbReference type="GO" id="GO:0032153">
    <property type="term" value="C:cell division site"/>
    <property type="evidence" value="ECO:0007669"/>
    <property type="project" value="UniProtKB-UniRule"/>
</dbReference>
<dbReference type="GO" id="GO:0005886">
    <property type="term" value="C:plasma membrane"/>
    <property type="evidence" value="ECO:0007669"/>
    <property type="project" value="UniProtKB-SubCell"/>
</dbReference>
<keyword evidence="9" id="KW-0175">Coiled coil</keyword>
<dbReference type="STRING" id="520767.ATZ99_09180"/>
<keyword evidence="5 7" id="KW-0472">Membrane</keyword>
<dbReference type="EMBL" id="LOHZ01000025">
    <property type="protein sequence ID" value="KYO66674.1"/>
    <property type="molecule type" value="Genomic_DNA"/>
</dbReference>
<comment type="caution">
    <text evidence="10">The sequence shown here is derived from an EMBL/GenBank/DDBJ whole genome shotgun (WGS) entry which is preliminary data.</text>
</comment>
<evidence type="ECO:0000256" key="6">
    <source>
        <dbReference type="ARBA" id="ARBA00023306"/>
    </source>
</evidence>